<dbReference type="AlphaFoldDB" id="A0A3M6FEQ3"/>
<reference evidence="2 3" key="1">
    <citation type="submission" date="2018-08" db="EMBL/GenBank/DDBJ databases">
        <title>Recombination of ecologically and evolutionarily significant loci maintains genetic cohesion in the Pseudomonas syringae species complex.</title>
        <authorList>
            <person name="Dillon M."/>
            <person name="Thakur S."/>
            <person name="Almeida R.N.D."/>
            <person name="Weir B.S."/>
            <person name="Guttman D.S."/>
        </authorList>
    </citation>
    <scope>NUCLEOTIDE SEQUENCE [LARGE SCALE GENOMIC DNA]</scope>
    <source>
        <strain evidence="2 3">ICMP 7496</strain>
    </source>
</reference>
<dbReference type="RefSeq" id="WP_122339485.1">
    <property type="nucleotide sequence ID" value="NZ_RBUY01000018.1"/>
</dbReference>
<name>A0A3M6FEQ3_9PSED</name>
<accession>A0A3M6FEQ3</accession>
<comment type="caution">
    <text evidence="2">The sequence shown here is derived from an EMBL/GenBank/DDBJ whole genome shotgun (WGS) entry which is preliminary data.</text>
</comment>
<protein>
    <submittedName>
        <fullName evidence="2">Uncharacterized protein</fullName>
    </submittedName>
</protein>
<gene>
    <name evidence="2" type="ORF">ALP05_04380</name>
</gene>
<sequence length="251" mass="27265">MTDQLSAAPQERQERRVGVDRRAQVPKSKAPAVAVCGALLLLFGWNVTQQIQISHMGAADQADRQELAIKGVNEHLTLLADKVANVSEKQKDVMLRTDFAVAQQDLANQLEGLKSKLAGTQQTGGESPDFLALKAQIESVQTALEAMDKRVSVLAQRPVTASAAQPAKFRPKTPAVVAQRPVKLSPPFQVIGLEVRGGERFLSVAPNGSTRLDQISLIRPGDTRYDWHLRNLGSTTAEFEVNGTTQVLTLQ</sequence>
<evidence type="ECO:0000313" key="3">
    <source>
        <dbReference type="Proteomes" id="UP000269872"/>
    </source>
</evidence>
<proteinExistence type="predicted"/>
<dbReference type="EMBL" id="RBUY01000018">
    <property type="protein sequence ID" value="RMV79102.1"/>
    <property type="molecule type" value="Genomic_DNA"/>
</dbReference>
<dbReference type="Proteomes" id="UP000269872">
    <property type="component" value="Unassembled WGS sequence"/>
</dbReference>
<evidence type="ECO:0000313" key="2">
    <source>
        <dbReference type="EMBL" id="RMV79102.1"/>
    </source>
</evidence>
<feature type="region of interest" description="Disordered" evidence="1">
    <location>
        <begin position="1"/>
        <end position="24"/>
    </location>
</feature>
<feature type="compositionally biased region" description="Basic and acidic residues" evidence="1">
    <location>
        <begin position="11"/>
        <end position="23"/>
    </location>
</feature>
<organism evidence="2 3">
    <name type="scientific">Pseudomonas caricapapayae</name>
    <dbReference type="NCBI Taxonomy" id="46678"/>
    <lineage>
        <taxon>Bacteria</taxon>
        <taxon>Pseudomonadati</taxon>
        <taxon>Pseudomonadota</taxon>
        <taxon>Gammaproteobacteria</taxon>
        <taxon>Pseudomonadales</taxon>
        <taxon>Pseudomonadaceae</taxon>
        <taxon>Pseudomonas</taxon>
    </lineage>
</organism>
<evidence type="ECO:0000256" key="1">
    <source>
        <dbReference type="SAM" id="MobiDB-lite"/>
    </source>
</evidence>